<dbReference type="eggNOG" id="KOG2569">
    <property type="taxonomic scope" value="Eukaryota"/>
</dbReference>
<keyword evidence="1" id="KW-0732">Signal</keyword>
<accession>D7MJM1</accession>
<dbReference type="InterPro" id="IPR054103">
    <property type="entry name" value="CAND6-7_N"/>
</dbReference>
<evidence type="ECO:0000313" key="4">
    <source>
        <dbReference type="Proteomes" id="UP000008694"/>
    </source>
</evidence>
<proteinExistence type="predicted"/>
<keyword evidence="4" id="KW-1185">Reference proteome</keyword>
<name>D7MJM1_ARALL</name>
<feature type="signal peptide" evidence="1">
    <location>
        <begin position="1"/>
        <end position="20"/>
    </location>
</feature>
<dbReference type="AlphaFoldDB" id="D7MJM1"/>
<protein>
    <recommendedName>
        <fullName evidence="2">CAND6/7 N-terminal domain-containing protein</fullName>
    </recommendedName>
</protein>
<dbReference type="STRING" id="81972.D7MJM1"/>
<organism evidence="4">
    <name type="scientific">Arabidopsis lyrata subsp. lyrata</name>
    <name type="common">Lyre-leaved rock-cress</name>
    <dbReference type="NCBI Taxonomy" id="81972"/>
    <lineage>
        <taxon>Eukaryota</taxon>
        <taxon>Viridiplantae</taxon>
        <taxon>Streptophyta</taxon>
        <taxon>Embryophyta</taxon>
        <taxon>Tracheophyta</taxon>
        <taxon>Spermatophyta</taxon>
        <taxon>Magnoliopsida</taxon>
        <taxon>eudicotyledons</taxon>
        <taxon>Gunneridae</taxon>
        <taxon>Pentapetalae</taxon>
        <taxon>rosids</taxon>
        <taxon>malvids</taxon>
        <taxon>Brassicales</taxon>
        <taxon>Brassicaceae</taxon>
        <taxon>Camelineae</taxon>
        <taxon>Arabidopsis</taxon>
    </lineage>
</organism>
<evidence type="ECO:0000259" key="2">
    <source>
        <dbReference type="Pfam" id="PF21904"/>
    </source>
</evidence>
<evidence type="ECO:0000256" key="1">
    <source>
        <dbReference type="SAM" id="SignalP"/>
    </source>
</evidence>
<dbReference type="Proteomes" id="UP000008694">
    <property type="component" value="Unassembled WGS sequence"/>
</dbReference>
<dbReference type="EMBL" id="GL348719">
    <property type="protein sequence ID" value="EFH47039.1"/>
    <property type="molecule type" value="Genomic_DNA"/>
</dbReference>
<gene>
    <name evidence="3" type="ORF">ARALYDRAFT_916361</name>
</gene>
<feature type="domain" description="CAND6/7 N-terminal" evidence="2">
    <location>
        <begin position="32"/>
        <end position="78"/>
    </location>
</feature>
<dbReference type="Gramene" id="scaffold_704103.1">
    <property type="protein sequence ID" value="scaffold_704103.1"/>
    <property type="gene ID" value="scaffold_704103.1"/>
</dbReference>
<feature type="chain" id="PRO_5003104119" description="CAND6/7 N-terminal domain-containing protein" evidence="1">
    <location>
        <begin position="21"/>
        <end position="88"/>
    </location>
</feature>
<dbReference type="HOGENOM" id="CLU_2472145_0_0_1"/>
<sequence length="88" mass="9994">MTKMPLSVVVFFLLFPTAFSTVVPPSMTDQIFIFDIQVNPKLCVIDSHYVTNLFTFRDLSPPPNSKFNQSYPLTSPKQVLSLIREPCP</sequence>
<dbReference type="Pfam" id="PF21904">
    <property type="entry name" value="CAND6-7_N"/>
    <property type="match status" value="1"/>
</dbReference>
<reference evidence="4" key="1">
    <citation type="journal article" date="2011" name="Nat. Genet.">
        <title>The Arabidopsis lyrata genome sequence and the basis of rapid genome size change.</title>
        <authorList>
            <person name="Hu T.T."/>
            <person name="Pattyn P."/>
            <person name="Bakker E.G."/>
            <person name="Cao J."/>
            <person name="Cheng J.-F."/>
            <person name="Clark R.M."/>
            <person name="Fahlgren N."/>
            <person name="Fawcett J.A."/>
            <person name="Grimwood J."/>
            <person name="Gundlach H."/>
            <person name="Haberer G."/>
            <person name="Hollister J.D."/>
            <person name="Ossowski S."/>
            <person name="Ottilar R.P."/>
            <person name="Salamov A.A."/>
            <person name="Schneeberger K."/>
            <person name="Spannagl M."/>
            <person name="Wang X."/>
            <person name="Yang L."/>
            <person name="Nasrallah M.E."/>
            <person name="Bergelson J."/>
            <person name="Carrington J.C."/>
            <person name="Gaut B.S."/>
            <person name="Schmutz J."/>
            <person name="Mayer K.F.X."/>
            <person name="Van de Peer Y."/>
            <person name="Grigoriev I.V."/>
            <person name="Nordborg M."/>
            <person name="Weigel D."/>
            <person name="Guo Y.-L."/>
        </authorList>
    </citation>
    <scope>NUCLEOTIDE SEQUENCE [LARGE SCALE GENOMIC DNA]</scope>
    <source>
        <strain evidence="4">cv. MN47</strain>
    </source>
</reference>
<evidence type="ECO:0000313" key="3">
    <source>
        <dbReference type="EMBL" id="EFH47039.1"/>
    </source>
</evidence>